<evidence type="ECO:0000256" key="4">
    <source>
        <dbReference type="ARBA" id="ARBA00022553"/>
    </source>
</evidence>
<evidence type="ECO:0000256" key="3">
    <source>
        <dbReference type="ARBA" id="ARBA00012438"/>
    </source>
</evidence>
<dbReference type="SMART" id="SM00388">
    <property type="entry name" value="HisKA"/>
    <property type="match status" value="1"/>
</dbReference>
<dbReference type="GO" id="GO:0005886">
    <property type="term" value="C:plasma membrane"/>
    <property type="evidence" value="ECO:0007669"/>
    <property type="project" value="TreeGrafter"/>
</dbReference>
<comment type="caution">
    <text evidence="15">The sequence shown here is derived from an EMBL/GenBank/DDBJ whole genome shotgun (WGS) entry which is preliminary data.</text>
</comment>
<dbReference type="InterPro" id="IPR003594">
    <property type="entry name" value="HATPase_dom"/>
</dbReference>
<dbReference type="OrthoDB" id="9806130at2"/>
<keyword evidence="9" id="KW-0067">ATP-binding</keyword>
<dbReference type="InterPro" id="IPR052023">
    <property type="entry name" value="Histidine_kinase_KdpD"/>
</dbReference>
<dbReference type="RefSeq" id="WP_115480960.1">
    <property type="nucleotide sequence ID" value="NZ_QRCT01000012.1"/>
</dbReference>
<evidence type="ECO:0000256" key="10">
    <source>
        <dbReference type="ARBA" id="ARBA00022989"/>
    </source>
</evidence>
<dbReference type="EC" id="2.7.13.3" evidence="3"/>
<evidence type="ECO:0000256" key="5">
    <source>
        <dbReference type="ARBA" id="ARBA00022679"/>
    </source>
</evidence>
<proteinExistence type="predicted"/>
<feature type="transmembrane region" description="Helical" evidence="13">
    <location>
        <begin position="6"/>
        <end position="26"/>
    </location>
</feature>
<dbReference type="PROSITE" id="PS50109">
    <property type="entry name" value="HIS_KIN"/>
    <property type="match status" value="1"/>
</dbReference>
<name>A0A371AYQ3_9FIRM</name>
<gene>
    <name evidence="15" type="ORF">DWV06_04470</name>
</gene>
<keyword evidence="8" id="KW-0418">Kinase</keyword>
<dbReference type="Proteomes" id="UP000255036">
    <property type="component" value="Unassembled WGS sequence"/>
</dbReference>
<evidence type="ECO:0000256" key="13">
    <source>
        <dbReference type="SAM" id="Phobius"/>
    </source>
</evidence>
<dbReference type="Pfam" id="PF13493">
    <property type="entry name" value="DUF4118"/>
    <property type="match status" value="1"/>
</dbReference>
<dbReference type="CDD" id="cd00082">
    <property type="entry name" value="HisKA"/>
    <property type="match status" value="1"/>
</dbReference>
<feature type="domain" description="Histidine kinase" evidence="14">
    <location>
        <begin position="281"/>
        <end position="498"/>
    </location>
</feature>
<evidence type="ECO:0000256" key="1">
    <source>
        <dbReference type="ARBA" id="ARBA00000085"/>
    </source>
</evidence>
<reference evidence="15 16" key="1">
    <citation type="submission" date="2018-07" db="EMBL/GenBank/DDBJ databases">
        <title>Anaerosacharophilus polymeroproducens gen. nov. sp. nov., an anaerobic bacterium isolated from salt field.</title>
        <authorList>
            <person name="Kim W."/>
            <person name="Yang S.-H."/>
            <person name="Oh J."/>
            <person name="Lee J.-H."/>
            <person name="Kwon K.K."/>
        </authorList>
    </citation>
    <scope>NUCLEOTIDE SEQUENCE [LARGE SCALE GENOMIC DNA]</scope>
    <source>
        <strain evidence="15 16">MCWD5</strain>
    </source>
</reference>
<evidence type="ECO:0000313" key="15">
    <source>
        <dbReference type="EMBL" id="RDU24728.1"/>
    </source>
</evidence>
<evidence type="ECO:0000256" key="12">
    <source>
        <dbReference type="ARBA" id="ARBA00023136"/>
    </source>
</evidence>
<dbReference type="SUPFAM" id="SSF55781">
    <property type="entry name" value="GAF domain-like"/>
    <property type="match status" value="1"/>
</dbReference>
<dbReference type="Gene3D" id="3.30.450.40">
    <property type="match status" value="1"/>
</dbReference>
<dbReference type="GO" id="GO:0000155">
    <property type="term" value="F:phosphorelay sensor kinase activity"/>
    <property type="evidence" value="ECO:0007669"/>
    <property type="project" value="InterPro"/>
</dbReference>
<evidence type="ECO:0000256" key="6">
    <source>
        <dbReference type="ARBA" id="ARBA00022692"/>
    </source>
</evidence>
<keyword evidence="10 13" id="KW-1133">Transmembrane helix</keyword>
<dbReference type="InterPro" id="IPR029016">
    <property type="entry name" value="GAF-like_dom_sf"/>
</dbReference>
<keyword evidence="16" id="KW-1185">Reference proteome</keyword>
<dbReference type="SUPFAM" id="SSF55874">
    <property type="entry name" value="ATPase domain of HSP90 chaperone/DNA topoisomerase II/histidine kinase"/>
    <property type="match status" value="1"/>
</dbReference>
<dbReference type="AlphaFoldDB" id="A0A371AYQ3"/>
<evidence type="ECO:0000256" key="8">
    <source>
        <dbReference type="ARBA" id="ARBA00022777"/>
    </source>
</evidence>
<keyword evidence="5" id="KW-0808">Transferase</keyword>
<sequence>MFEKLFRNIFFMILITLICTMISVFFEHIKMSESNIVMIYLLGILLFSFIAEGYVYSFFASVFAVLLYNFFFTEPFYTFKVKNPDYIITFFVLFIVGFITSMLTIRVKLGRQLLEDREAYIYSLYFIEKRLLNVKSGVELAEVSAEELYKQLNANIMIKFFDSSGKITCCKVRGEEIFSGTIDISACLETFQSGSPCGKGSNLFSDAKAFYIPIISHNGVLGVIGISLIEGGNLSNTQLGFLDVILPQIAVVLERERIYEKQKQTQMEIQGERLRADMLKAVSHDFRTPLTGIMGLSSTFLENYEQLNDLIKKNFLQSIYEDADWLNELVENILQKTRFDEGRVKLRLEQEAAEEIITEAVTHVKKRALNHKISVKIPHEIVLINVDGVLIRQVLVNLLNNAINYTPEKSEIIVSLYHKDGKVIFEVADNGPGISQEDMSIIFNQYEQKNINKISKRRGVGLGLSLCKSIVEAHNGKISIRKNEPHGTNVSFYILTKKVNESWNH</sequence>
<dbReference type="Gene3D" id="3.30.565.10">
    <property type="entry name" value="Histidine kinase-like ATPase, C-terminal domain"/>
    <property type="match status" value="1"/>
</dbReference>
<dbReference type="InterPro" id="IPR036097">
    <property type="entry name" value="HisK_dim/P_sf"/>
</dbReference>
<evidence type="ECO:0000256" key="9">
    <source>
        <dbReference type="ARBA" id="ARBA00022840"/>
    </source>
</evidence>
<protein>
    <recommendedName>
        <fullName evidence="3">histidine kinase</fullName>
        <ecNumber evidence="3">2.7.13.3</ecNumber>
    </recommendedName>
</protein>
<dbReference type="InterPro" id="IPR004358">
    <property type="entry name" value="Sig_transdc_His_kin-like_C"/>
</dbReference>
<evidence type="ECO:0000256" key="2">
    <source>
        <dbReference type="ARBA" id="ARBA00004141"/>
    </source>
</evidence>
<dbReference type="InterPro" id="IPR005467">
    <property type="entry name" value="His_kinase_dom"/>
</dbReference>
<dbReference type="Pfam" id="PF02518">
    <property type="entry name" value="HATPase_c"/>
    <property type="match status" value="1"/>
</dbReference>
<dbReference type="Pfam" id="PF00512">
    <property type="entry name" value="HisKA"/>
    <property type="match status" value="1"/>
</dbReference>
<keyword evidence="12 13" id="KW-0472">Membrane</keyword>
<evidence type="ECO:0000313" key="16">
    <source>
        <dbReference type="Proteomes" id="UP000255036"/>
    </source>
</evidence>
<dbReference type="SUPFAM" id="SSF47384">
    <property type="entry name" value="Homodimeric domain of signal transducing histidine kinase"/>
    <property type="match status" value="1"/>
</dbReference>
<keyword evidence="4" id="KW-0597">Phosphoprotein</keyword>
<comment type="subcellular location">
    <subcellularLocation>
        <location evidence="2">Membrane</location>
        <topology evidence="2">Multi-pass membrane protein</topology>
    </subcellularLocation>
</comment>
<dbReference type="GO" id="GO:0005524">
    <property type="term" value="F:ATP binding"/>
    <property type="evidence" value="ECO:0007669"/>
    <property type="project" value="UniProtKB-KW"/>
</dbReference>
<dbReference type="FunFam" id="3.30.565.10:FF:000006">
    <property type="entry name" value="Sensor histidine kinase WalK"/>
    <property type="match status" value="1"/>
</dbReference>
<dbReference type="SMART" id="SM00387">
    <property type="entry name" value="HATPase_c"/>
    <property type="match status" value="1"/>
</dbReference>
<feature type="transmembrane region" description="Helical" evidence="13">
    <location>
        <begin position="86"/>
        <end position="105"/>
    </location>
</feature>
<dbReference type="Gene3D" id="1.10.287.130">
    <property type="match status" value="1"/>
</dbReference>
<accession>A0A371AYQ3</accession>
<dbReference type="CDD" id="cd00075">
    <property type="entry name" value="HATPase"/>
    <property type="match status" value="1"/>
</dbReference>
<keyword evidence="6 13" id="KW-0812">Transmembrane</keyword>
<feature type="transmembrane region" description="Helical" evidence="13">
    <location>
        <begin position="38"/>
        <end position="66"/>
    </location>
</feature>
<dbReference type="Gene3D" id="1.20.120.620">
    <property type="entry name" value="Backbone structure of the membrane domain of e. Coli histidine kinase receptor kdpd"/>
    <property type="match status" value="1"/>
</dbReference>
<evidence type="ECO:0000256" key="7">
    <source>
        <dbReference type="ARBA" id="ARBA00022741"/>
    </source>
</evidence>
<dbReference type="PANTHER" id="PTHR45569">
    <property type="entry name" value="SENSOR PROTEIN KDPD"/>
    <property type="match status" value="1"/>
</dbReference>
<keyword evidence="11" id="KW-0902">Two-component regulatory system</keyword>
<evidence type="ECO:0000259" key="14">
    <source>
        <dbReference type="PROSITE" id="PS50109"/>
    </source>
</evidence>
<dbReference type="InterPro" id="IPR003661">
    <property type="entry name" value="HisK_dim/P_dom"/>
</dbReference>
<comment type="catalytic activity">
    <reaction evidence="1">
        <text>ATP + protein L-histidine = ADP + protein N-phospho-L-histidine.</text>
        <dbReference type="EC" id="2.7.13.3"/>
    </reaction>
</comment>
<dbReference type="PRINTS" id="PR00344">
    <property type="entry name" value="BCTRLSENSOR"/>
</dbReference>
<dbReference type="InterPro" id="IPR038318">
    <property type="entry name" value="KdpD_sf"/>
</dbReference>
<dbReference type="InterPro" id="IPR036890">
    <property type="entry name" value="HATPase_C_sf"/>
</dbReference>
<keyword evidence="7" id="KW-0547">Nucleotide-binding</keyword>
<evidence type="ECO:0000256" key="11">
    <source>
        <dbReference type="ARBA" id="ARBA00023012"/>
    </source>
</evidence>
<dbReference type="InterPro" id="IPR025201">
    <property type="entry name" value="KdpD_TM"/>
</dbReference>
<dbReference type="EMBL" id="QRCT01000012">
    <property type="protein sequence ID" value="RDU24728.1"/>
    <property type="molecule type" value="Genomic_DNA"/>
</dbReference>
<dbReference type="PANTHER" id="PTHR45569:SF1">
    <property type="entry name" value="SENSOR PROTEIN KDPD"/>
    <property type="match status" value="1"/>
</dbReference>
<organism evidence="15 16">
    <name type="scientific">Anaerosacchariphilus polymeriproducens</name>
    <dbReference type="NCBI Taxonomy" id="1812858"/>
    <lineage>
        <taxon>Bacteria</taxon>
        <taxon>Bacillati</taxon>
        <taxon>Bacillota</taxon>
        <taxon>Clostridia</taxon>
        <taxon>Lachnospirales</taxon>
        <taxon>Lachnospiraceae</taxon>
        <taxon>Anaerosacchariphilus</taxon>
    </lineage>
</organism>